<keyword evidence="4" id="KW-1185">Reference proteome</keyword>
<name>A0ABD3MST0_9STRA</name>
<reference evidence="3 4" key="1">
    <citation type="submission" date="2024-10" db="EMBL/GenBank/DDBJ databases">
        <title>Updated reference genomes for cyclostephanoid diatoms.</title>
        <authorList>
            <person name="Roberts W.R."/>
            <person name="Alverson A.J."/>
        </authorList>
    </citation>
    <scope>NUCLEOTIDE SEQUENCE [LARGE SCALE GENOMIC DNA]</scope>
    <source>
        <strain evidence="3 4">AJA232-27</strain>
    </source>
</reference>
<feature type="compositionally biased region" description="Polar residues" evidence="2">
    <location>
        <begin position="185"/>
        <end position="195"/>
    </location>
</feature>
<dbReference type="InterPro" id="IPR040357">
    <property type="entry name" value="Vma22/CCDC115"/>
</dbReference>
<dbReference type="Proteomes" id="UP001530293">
    <property type="component" value="Unassembled WGS sequence"/>
</dbReference>
<evidence type="ECO:0000313" key="3">
    <source>
        <dbReference type="EMBL" id="KAL3763545.1"/>
    </source>
</evidence>
<accession>A0ABD3MST0</accession>
<dbReference type="EMBL" id="JALLBG020000121">
    <property type="protein sequence ID" value="KAL3763545.1"/>
    <property type="molecule type" value="Genomic_DNA"/>
</dbReference>
<dbReference type="AlphaFoldDB" id="A0ABD3MST0"/>
<dbReference type="PANTHER" id="PTHR31996">
    <property type="entry name" value="COILED-COIL DOMAIN-CONTAINING PROTEIN 115"/>
    <property type="match status" value="1"/>
</dbReference>
<protein>
    <recommendedName>
        <fullName evidence="1">Vacuolar ATPase assembly protein VMA22</fullName>
    </recommendedName>
</protein>
<evidence type="ECO:0000313" key="4">
    <source>
        <dbReference type="Proteomes" id="UP001530293"/>
    </source>
</evidence>
<organism evidence="3 4">
    <name type="scientific">Discostella pseudostelligera</name>
    <dbReference type="NCBI Taxonomy" id="259834"/>
    <lineage>
        <taxon>Eukaryota</taxon>
        <taxon>Sar</taxon>
        <taxon>Stramenopiles</taxon>
        <taxon>Ochrophyta</taxon>
        <taxon>Bacillariophyta</taxon>
        <taxon>Coscinodiscophyceae</taxon>
        <taxon>Thalassiosirophycidae</taxon>
        <taxon>Stephanodiscales</taxon>
        <taxon>Stephanodiscaceae</taxon>
        <taxon>Discostella</taxon>
    </lineage>
</organism>
<sequence length="265" mass="29403">MTMMAAATSGTTATAAATAHSSSATPTISILTLLHQYQSLHASANDNLRQCFWNITKARRGRSYQTIASGGGKLEFTPEDVREELRAQALLEWKNTKTKNDIDLIESDVDVTRENNNINEDEATSSGAGKFVLHLDGMMKAMQQHSSREISQQPQQKHQHDTLISDSDEEPMGLRRRRHPAAAAGTTNQWTTETSYPIDEDNDDEQRQQNPLTLFGVPPPALRVAQSKSRDALAYYVEVANLAREIVQIINHQEKGNDKGMGTEK</sequence>
<proteinExistence type="predicted"/>
<feature type="region of interest" description="Disordered" evidence="2">
    <location>
        <begin position="141"/>
        <end position="206"/>
    </location>
</feature>
<evidence type="ECO:0000256" key="1">
    <source>
        <dbReference type="ARBA" id="ARBA00093634"/>
    </source>
</evidence>
<feature type="compositionally biased region" description="Polar residues" evidence="2">
    <location>
        <begin position="143"/>
        <end position="156"/>
    </location>
</feature>
<gene>
    <name evidence="3" type="ORF">ACHAWU_009229</name>
</gene>
<evidence type="ECO:0000256" key="2">
    <source>
        <dbReference type="SAM" id="MobiDB-lite"/>
    </source>
</evidence>
<dbReference type="PANTHER" id="PTHR31996:SF2">
    <property type="entry name" value="COILED-COIL DOMAIN-CONTAINING PROTEIN 115"/>
    <property type="match status" value="1"/>
</dbReference>
<comment type="caution">
    <text evidence="3">The sequence shown here is derived from an EMBL/GenBank/DDBJ whole genome shotgun (WGS) entry which is preliminary data.</text>
</comment>